<dbReference type="InterPro" id="IPR004143">
    <property type="entry name" value="BPL_LPL_catalytic"/>
</dbReference>
<keyword evidence="5" id="KW-0436">Ligase</keyword>
<dbReference type="EMBL" id="NBCO01000027">
    <property type="protein sequence ID" value="ORC86633.1"/>
    <property type="molecule type" value="Genomic_DNA"/>
</dbReference>
<evidence type="ECO:0000259" key="4">
    <source>
        <dbReference type="PROSITE" id="PS51733"/>
    </source>
</evidence>
<dbReference type="InterPro" id="IPR004562">
    <property type="entry name" value="LipoylTrfase_LipoateP_Ligase"/>
</dbReference>
<evidence type="ECO:0000256" key="3">
    <source>
        <dbReference type="SAM" id="MobiDB-lite"/>
    </source>
</evidence>
<dbReference type="SUPFAM" id="SSF55681">
    <property type="entry name" value="Class II aaRS and biotin synthetases"/>
    <property type="match status" value="1"/>
</dbReference>
<dbReference type="InterPro" id="IPR045864">
    <property type="entry name" value="aa-tRNA-synth_II/BPL/LPL"/>
</dbReference>
<sequence>MTSLASFLTCHTSTTLPDRVLSTNKKSVSLLSNSRCIYENLAAEEALLRGVVLERDEQLLFLYANRPCVVVGRNQNHLHEVACRRVQRDGVALARRSSGGGAVYHDDGNLCFSFFTHRSAYDPAKSIQLLRLFLSHVYGIHPDRLTSTCRHDLFLDEKKITGSAMRVQRDIAFHHCTLLVSSSYESLGKYLHSDGDYVSFSTSAVSSVRAPVTTLVRSGVLPSESSQNSDDIVHDTKLAAANFFVRHATDILSNRTPWEMDPSVFKKKEEEMKSVENKSGGIFVLDVMGALQEDTPMVDGEGRKPTTGSPQSIQEETNRLRSVEWLFSMPKFETRVSISLTELLKWRSDTPPSGCYISTDDLVYFMQGHNRLDVSVVVEKRRITSISSFWFKDETDVQQDSWCTCLLKIILEDYYVDDANVDLSEANTLLESAMQLECRDLLADMPSPDRSSRDKITAMRCFLQAVLSVWRYKNVFISPSC</sequence>
<feature type="compositionally biased region" description="Polar residues" evidence="3">
    <location>
        <begin position="306"/>
        <end position="315"/>
    </location>
</feature>
<dbReference type="Pfam" id="PF21948">
    <property type="entry name" value="LplA-B_cat"/>
    <property type="match status" value="1"/>
</dbReference>
<comment type="caution">
    <text evidence="5">The sequence shown here is derived from an EMBL/GenBank/DDBJ whole genome shotgun (WGS) entry which is preliminary data.</text>
</comment>
<evidence type="ECO:0000256" key="1">
    <source>
        <dbReference type="ARBA" id="ARBA00005085"/>
    </source>
</evidence>
<dbReference type="OrthoDB" id="201621at2759"/>
<dbReference type="Gene3D" id="3.30.930.10">
    <property type="entry name" value="Bira Bifunctional Protein, Domain 2"/>
    <property type="match status" value="1"/>
</dbReference>
<dbReference type="PROSITE" id="PS51733">
    <property type="entry name" value="BPL_LPL_CATALYTIC"/>
    <property type="match status" value="1"/>
</dbReference>
<protein>
    <submittedName>
        <fullName evidence="5">Lipoate-protein ligase</fullName>
    </submittedName>
</protein>
<gene>
    <name evidence="5" type="ORF">TM35_000272230</name>
</gene>
<comment type="similarity">
    <text evidence="2">Belongs to the LplA family.</text>
</comment>
<dbReference type="PANTHER" id="PTHR12561:SF3">
    <property type="entry name" value="LIPOYLTRANSFERASE 1, MITOCHONDRIAL"/>
    <property type="match status" value="1"/>
</dbReference>
<dbReference type="GO" id="GO:0016874">
    <property type="term" value="F:ligase activity"/>
    <property type="evidence" value="ECO:0007669"/>
    <property type="project" value="UniProtKB-KW"/>
</dbReference>
<dbReference type="PANTHER" id="PTHR12561">
    <property type="entry name" value="LIPOATE-PROTEIN LIGASE"/>
    <property type="match status" value="1"/>
</dbReference>
<comment type="pathway">
    <text evidence="1">Protein modification; protein lipoylation via exogenous pathway; protein N(6)-(lipoyl)lysine from lipoate: step 2/2.</text>
</comment>
<dbReference type="GO" id="GO:0009249">
    <property type="term" value="P:protein lipoylation"/>
    <property type="evidence" value="ECO:0007669"/>
    <property type="project" value="InterPro"/>
</dbReference>
<dbReference type="CDD" id="cd16443">
    <property type="entry name" value="LplA"/>
    <property type="match status" value="1"/>
</dbReference>
<evidence type="ECO:0000313" key="6">
    <source>
        <dbReference type="Proteomes" id="UP000192257"/>
    </source>
</evidence>
<reference evidence="5 6" key="1">
    <citation type="submission" date="2017-03" db="EMBL/GenBank/DDBJ databases">
        <title>An alternative strategy for trypanosome survival in the mammalian bloodstream revealed through genome and transcriptome analysis of the ubiquitous bovine parasite Trypanosoma (Megatrypanum) theileri.</title>
        <authorList>
            <person name="Kelly S."/>
            <person name="Ivens A."/>
            <person name="Mott A."/>
            <person name="O'Neill E."/>
            <person name="Emms D."/>
            <person name="Macleod O."/>
            <person name="Voorheis P."/>
            <person name="Matthews J."/>
            <person name="Matthews K."/>
            <person name="Carrington M."/>
        </authorList>
    </citation>
    <scope>NUCLEOTIDE SEQUENCE [LARGE SCALE GENOMIC DNA]</scope>
    <source>
        <strain evidence="5">Edinburgh</strain>
    </source>
</reference>
<dbReference type="AlphaFoldDB" id="A0A1X0NQ94"/>
<feature type="domain" description="BPL/LPL catalytic" evidence="4">
    <location>
        <begin position="54"/>
        <end position="224"/>
    </location>
</feature>
<dbReference type="GeneID" id="39987896"/>
<dbReference type="STRING" id="67003.A0A1X0NQ94"/>
<feature type="region of interest" description="Disordered" evidence="3">
    <location>
        <begin position="295"/>
        <end position="315"/>
    </location>
</feature>
<dbReference type="GO" id="GO:0005737">
    <property type="term" value="C:cytoplasm"/>
    <property type="evidence" value="ECO:0007669"/>
    <property type="project" value="TreeGrafter"/>
</dbReference>
<dbReference type="VEuPathDB" id="TriTrypDB:TM35_000272230"/>
<organism evidence="5 6">
    <name type="scientific">Trypanosoma theileri</name>
    <dbReference type="NCBI Taxonomy" id="67003"/>
    <lineage>
        <taxon>Eukaryota</taxon>
        <taxon>Discoba</taxon>
        <taxon>Euglenozoa</taxon>
        <taxon>Kinetoplastea</taxon>
        <taxon>Metakinetoplastina</taxon>
        <taxon>Trypanosomatida</taxon>
        <taxon>Trypanosomatidae</taxon>
        <taxon>Trypanosoma</taxon>
    </lineage>
</organism>
<accession>A0A1X0NQ94</accession>
<evidence type="ECO:0000256" key="2">
    <source>
        <dbReference type="ARBA" id="ARBA00008242"/>
    </source>
</evidence>
<name>A0A1X0NQ94_9TRYP</name>
<dbReference type="UniPathway" id="UPA00537">
    <property type="reaction ID" value="UER00595"/>
</dbReference>
<proteinExistence type="inferred from homology"/>
<dbReference type="RefSeq" id="XP_028880699.1">
    <property type="nucleotide sequence ID" value="XM_029028116.1"/>
</dbReference>
<evidence type="ECO:0000313" key="5">
    <source>
        <dbReference type="EMBL" id="ORC86633.1"/>
    </source>
</evidence>
<dbReference type="Proteomes" id="UP000192257">
    <property type="component" value="Unassembled WGS sequence"/>
</dbReference>
<keyword evidence="6" id="KW-1185">Reference proteome</keyword>
<dbReference type="GO" id="GO:0017118">
    <property type="term" value="F:lipoyltransferase activity"/>
    <property type="evidence" value="ECO:0007669"/>
    <property type="project" value="TreeGrafter"/>
</dbReference>